<evidence type="ECO:0000313" key="4">
    <source>
        <dbReference type="Proteomes" id="UP001596523"/>
    </source>
</evidence>
<evidence type="ECO:0000313" key="3">
    <source>
        <dbReference type="EMBL" id="MFC7307197.1"/>
    </source>
</evidence>
<dbReference type="Proteomes" id="UP001596523">
    <property type="component" value="Unassembled WGS sequence"/>
</dbReference>
<dbReference type="InterPro" id="IPR005754">
    <property type="entry name" value="Sortase"/>
</dbReference>
<dbReference type="Gene3D" id="2.40.260.10">
    <property type="entry name" value="Sortase"/>
    <property type="match status" value="1"/>
</dbReference>
<sequence length="198" mass="20381">MPGRRCRTPAHRHPVRAPSTAAGRGAGGGAPRRPTATGADGAAHRPLAPGVTPDPGPYVPAIGVDAPLTALSLEQDGRLAAPPADRPRLAGRYARGTPPGSTGTAAIAGHVDTDSGPAVFYRLGALQAGERVLVDRSDGTTAEFTVDTVAVHDADRFPDEKVYGRSARPELRLITCGGGADAKNNRYRGNVVVYAHLG</sequence>
<accession>A0ABW2JN36</accession>
<keyword evidence="4" id="KW-1185">Reference proteome</keyword>
<dbReference type="Pfam" id="PF04203">
    <property type="entry name" value="Sortase"/>
    <property type="match status" value="1"/>
</dbReference>
<dbReference type="EMBL" id="JBHTCF010000010">
    <property type="protein sequence ID" value="MFC7307197.1"/>
    <property type="molecule type" value="Genomic_DNA"/>
</dbReference>
<gene>
    <name evidence="3" type="ORF">ACFQVC_23585</name>
</gene>
<evidence type="ECO:0000256" key="1">
    <source>
        <dbReference type="ARBA" id="ARBA00022801"/>
    </source>
</evidence>
<feature type="region of interest" description="Disordered" evidence="2">
    <location>
        <begin position="1"/>
        <end position="55"/>
    </location>
</feature>
<reference evidence="4" key="1">
    <citation type="journal article" date="2019" name="Int. J. Syst. Evol. Microbiol.">
        <title>The Global Catalogue of Microorganisms (GCM) 10K type strain sequencing project: providing services to taxonomists for standard genome sequencing and annotation.</title>
        <authorList>
            <consortium name="The Broad Institute Genomics Platform"/>
            <consortium name="The Broad Institute Genome Sequencing Center for Infectious Disease"/>
            <person name="Wu L."/>
            <person name="Ma J."/>
        </authorList>
    </citation>
    <scope>NUCLEOTIDE SEQUENCE [LARGE SCALE GENOMIC DNA]</scope>
    <source>
        <strain evidence="4">SYNS20</strain>
    </source>
</reference>
<evidence type="ECO:0000256" key="2">
    <source>
        <dbReference type="SAM" id="MobiDB-lite"/>
    </source>
</evidence>
<dbReference type="RefSeq" id="WP_381833702.1">
    <property type="nucleotide sequence ID" value="NZ_JBHTCF010000010.1"/>
</dbReference>
<organism evidence="3 4">
    <name type="scientific">Streptomyces monticola</name>
    <dbReference type="NCBI Taxonomy" id="2666263"/>
    <lineage>
        <taxon>Bacteria</taxon>
        <taxon>Bacillati</taxon>
        <taxon>Actinomycetota</taxon>
        <taxon>Actinomycetes</taxon>
        <taxon>Kitasatosporales</taxon>
        <taxon>Streptomycetaceae</taxon>
        <taxon>Streptomyces</taxon>
    </lineage>
</organism>
<dbReference type="InterPro" id="IPR023365">
    <property type="entry name" value="Sortase_dom-sf"/>
</dbReference>
<dbReference type="CDD" id="cd05829">
    <property type="entry name" value="Sortase_F"/>
    <property type="match status" value="1"/>
</dbReference>
<dbReference type="InterPro" id="IPR042001">
    <property type="entry name" value="Sortase_F"/>
</dbReference>
<keyword evidence="1" id="KW-0378">Hydrolase</keyword>
<dbReference type="SUPFAM" id="SSF63817">
    <property type="entry name" value="Sortase"/>
    <property type="match status" value="1"/>
</dbReference>
<protein>
    <submittedName>
        <fullName evidence="3">Class F sortase</fullName>
    </submittedName>
</protein>
<dbReference type="NCBIfam" id="NF033748">
    <property type="entry name" value="class_F_sortase"/>
    <property type="match status" value="1"/>
</dbReference>
<name>A0ABW2JN36_9ACTN</name>
<proteinExistence type="predicted"/>
<comment type="caution">
    <text evidence="3">The sequence shown here is derived from an EMBL/GenBank/DDBJ whole genome shotgun (WGS) entry which is preliminary data.</text>
</comment>
<feature type="compositionally biased region" description="Basic residues" evidence="2">
    <location>
        <begin position="1"/>
        <end position="15"/>
    </location>
</feature>